<dbReference type="AlphaFoldDB" id="A0A926GG55"/>
<gene>
    <name evidence="1" type="ORF">H4P12_08440</name>
</gene>
<dbReference type="RefSeq" id="WP_187793193.1">
    <property type="nucleotide sequence ID" value="NZ_JACOQL010000002.1"/>
</dbReference>
<protein>
    <submittedName>
        <fullName evidence="1">DUF1320 domain-containing protein</fullName>
    </submittedName>
</protein>
<organism evidence="1 2">
    <name type="scientific">Paracoccus amoyensis</name>
    <dbReference type="NCBI Taxonomy" id="2760093"/>
    <lineage>
        <taxon>Bacteria</taxon>
        <taxon>Pseudomonadati</taxon>
        <taxon>Pseudomonadota</taxon>
        <taxon>Alphaproteobacteria</taxon>
        <taxon>Rhodobacterales</taxon>
        <taxon>Paracoccaceae</taxon>
        <taxon>Paracoccus</taxon>
    </lineage>
</organism>
<dbReference type="InterPro" id="IPR009752">
    <property type="entry name" value="Phage_Mu_GpJ"/>
</dbReference>
<reference evidence="1" key="1">
    <citation type="submission" date="2020-08" db="EMBL/GenBank/DDBJ databases">
        <title>Paracoccus amoyensis sp. nov., isolated from the surface seawater at coast of Xiamen, Fujian.</title>
        <authorList>
            <person name="Lyu L."/>
        </authorList>
    </citation>
    <scope>NUCLEOTIDE SEQUENCE</scope>
    <source>
        <strain evidence="1">11-3</strain>
    </source>
</reference>
<evidence type="ECO:0000313" key="2">
    <source>
        <dbReference type="Proteomes" id="UP000608594"/>
    </source>
</evidence>
<comment type="caution">
    <text evidence="1">The sequence shown here is derived from an EMBL/GenBank/DDBJ whole genome shotgun (WGS) entry which is preliminary data.</text>
</comment>
<keyword evidence="2" id="KW-1185">Reference proteome</keyword>
<evidence type="ECO:0000313" key="1">
    <source>
        <dbReference type="EMBL" id="MBC9246739.1"/>
    </source>
</evidence>
<proteinExistence type="predicted"/>
<dbReference type="Pfam" id="PF07030">
    <property type="entry name" value="Phage_Mu_Gp36"/>
    <property type="match status" value="1"/>
</dbReference>
<name>A0A926GG55_9RHOB</name>
<sequence length="141" mass="15393">MTYATLSDLTERAGVQEIRQIADRDRDGVPDPEVIQAALEDADNVINSYVAAKYRLPLVPVPALVRTWAVSIARYVLHRNGAPDHVAQDYKDAIASLKDVARGLVALPVGEGEDVPTPVTGTVMANHPPQVFTGRKLRGWR</sequence>
<dbReference type="Proteomes" id="UP000608594">
    <property type="component" value="Unassembled WGS sequence"/>
</dbReference>
<accession>A0A926GG55</accession>
<dbReference type="EMBL" id="JACOQL010000002">
    <property type="protein sequence ID" value="MBC9246739.1"/>
    <property type="molecule type" value="Genomic_DNA"/>
</dbReference>